<gene>
    <name evidence="1" type="ORF">ACFOY1_15385</name>
</gene>
<evidence type="ECO:0000313" key="2">
    <source>
        <dbReference type="Proteomes" id="UP001595848"/>
    </source>
</evidence>
<protein>
    <submittedName>
        <fullName evidence="1">Oxaloacetate decarboxylase</fullName>
    </submittedName>
</protein>
<dbReference type="RefSeq" id="WP_217966075.1">
    <property type="nucleotide sequence ID" value="NZ_JAHTBN010000010.1"/>
</dbReference>
<dbReference type="Proteomes" id="UP001595848">
    <property type="component" value="Unassembled WGS sequence"/>
</dbReference>
<dbReference type="PROSITE" id="PS00161">
    <property type="entry name" value="ISOCITRATE_LYASE"/>
    <property type="match status" value="1"/>
</dbReference>
<dbReference type="InterPro" id="IPR018523">
    <property type="entry name" value="Isocitrate_lyase_ph_CS"/>
</dbReference>
<sequence length="301" mass="31991">MSANAKRLREMMQGHDMIVAPGAYDGLTARLVEQAGFPAVYMTGAGTSAARGYPDYGLLTMTEMVEAAGILARSVGIPVIADADTGYGNELNVTRTVREYEARGVAGIHIEDQVAPKRCGHLDGKEIIPCEEYVAKIRAAAAARRDPAFVIIARTDARAVSTLEEAVRRANGALAAGADMAFVEAVQSYDELRAVPRLVHGPCLLNIVKGGKTPDIVLDDARAAGYRLAILPSLLSVAAIEGCEQALQALKSTGRPPSSASGASLRDRFRRFQADEWDELRTRFREPGASAPAAGAGRREG</sequence>
<dbReference type="CDD" id="cd00377">
    <property type="entry name" value="ICL_PEPM"/>
    <property type="match status" value="1"/>
</dbReference>
<dbReference type="PANTHER" id="PTHR42905:SF2">
    <property type="entry name" value="PHOSPHOENOLPYRUVATE CARBOXYLASE FAMILY PROTEIN"/>
    <property type="match status" value="1"/>
</dbReference>
<dbReference type="Pfam" id="PF13714">
    <property type="entry name" value="PEP_mutase"/>
    <property type="match status" value="1"/>
</dbReference>
<comment type="caution">
    <text evidence="1">The sequence shown here is derived from an EMBL/GenBank/DDBJ whole genome shotgun (WGS) entry which is preliminary data.</text>
</comment>
<dbReference type="PANTHER" id="PTHR42905">
    <property type="entry name" value="PHOSPHOENOLPYRUVATE CARBOXYLASE"/>
    <property type="match status" value="1"/>
</dbReference>
<reference evidence="2" key="1">
    <citation type="journal article" date="2019" name="Int. J. Syst. Evol. Microbiol.">
        <title>The Global Catalogue of Microorganisms (GCM) 10K type strain sequencing project: providing services to taxonomists for standard genome sequencing and annotation.</title>
        <authorList>
            <consortium name="The Broad Institute Genomics Platform"/>
            <consortium name="The Broad Institute Genome Sequencing Center for Infectious Disease"/>
            <person name="Wu L."/>
            <person name="Ma J."/>
        </authorList>
    </citation>
    <scope>NUCLEOTIDE SEQUENCE [LARGE SCALE GENOMIC DNA]</scope>
    <source>
        <strain evidence="2">LMG 24813</strain>
    </source>
</reference>
<name>A0ABV8NZG6_9BURK</name>
<accession>A0ABV8NZG6</accession>
<organism evidence="1 2">
    <name type="scientific">Candidimonas humi</name>
    <dbReference type="NCBI Taxonomy" id="683355"/>
    <lineage>
        <taxon>Bacteria</taxon>
        <taxon>Pseudomonadati</taxon>
        <taxon>Pseudomonadota</taxon>
        <taxon>Betaproteobacteria</taxon>
        <taxon>Burkholderiales</taxon>
        <taxon>Alcaligenaceae</taxon>
        <taxon>Candidimonas</taxon>
    </lineage>
</organism>
<keyword evidence="2" id="KW-1185">Reference proteome</keyword>
<dbReference type="InterPro" id="IPR039556">
    <property type="entry name" value="ICL/PEPM"/>
</dbReference>
<dbReference type="EMBL" id="JBHSBV010000005">
    <property type="protein sequence ID" value="MFC4202339.1"/>
    <property type="molecule type" value="Genomic_DNA"/>
</dbReference>
<evidence type="ECO:0000313" key="1">
    <source>
        <dbReference type="EMBL" id="MFC4202339.1"/>
    </source>
</evidence>
<proteinExistence type="predicted"/>